<organism evidence="1">
    <name type="scientific">marine sediment metagenome</name>
    <dbReference type="NCBI Taxonomy" id="412755"/>
    <lineage>
        <taxon>unclassified sequences</taxon>
        <taxon>metagenomes</taxon>
        <taxon>ecological metagenomes</taxon>
    </lineage>
</organism>
<protein>
    <submittedName>
        <fullName evidence="1">Uncharacterized protein</fullName>
    </submittedName>
</protein>
<name>A0A0F9KEN1_9ZZZZ</name>
<sequence>MTEELNKIQEKLKDSQEQTKTLEILIKKYPDLDIHRDRWSAERYIAKSVNSKVNDVWFNHNCGCCEDSPLQAWPFIIDDETKEKIHTKPACIAVGEKNQWGSGEIPWEDWEENFKKHNINSIIIDKVEQHFKDNKENNWKLEE</sequence>
<gene>
    <name evidence="1" type="ORF">LCGC14_1337050</name>
</gene>
<accession>A0A0F9KEN1</accession>
<dbReference type="EMBL" id="LAZR01008138">
    <property type="protein sequence ID" value="KKM80714.1"/>
    <property type="molecule type" value="Genomic_DNA"/>
</dbReference>
<reference evidence="1" key="1">
    <citation type="journal article" date="2015" name="Nature">
        <title>Complex archaea that bridge the gap between prokaryotes and eukaryotes.</title>
        <authorList>
            <person name="Spang A."/>
            <person name="Saw J.H."/>
            <person name="Jorgensen S.L."/>
            <person name="Zaremba-Niedzwiedzka K."/>
            <person name="Martijn J."/>
            <person name="Lind A.E."/>
            <person name="van Eijk R."/>
            <person name="Schleper C."/>
            <person name="Guy L."/>
            <person name="Ettema T.J."/>
        </authorList>
    </citation>
    <scope>NUCLEOTIDE SEQUENCE</scope>
</reference>
<comment type="caution">
    <text evidence="1">The sequence shown here is derived from an EMBL/GenBank/DDBJ whole genome shotgun (WGS) entry which is preliminary data.</text>
</comment>
<proteinExistence type="predicted"/>
<dbReference type="AlphaFoldDB" id="A0A0F9KEN1"/>
<evidence type="ECO:0000313" key="1">
    <source>
        <dbReference type="EMBL" id="KKM80714.1"/>
    </source>
</evidence>